<protein>
    <submittedName>
        <fullName evidence="3">Gfo/Idh/MocA family oxidoreductase</fullName>
    </submittedName>
</protein>
<dbReference type="Proteomes" id="UP001368270">
    <property type="component" value="Unassembled WGS sequence"/>
</dbReference>
<dbReference type="RefSeq" id="WP_256359826.1">
    <property type="nucleotide sequence ID" value="NZ_JBBGAZ010000022.1"/>
</dbReference>
<proteinExistence type="predicted"/>
<dbReference type="PANTHER" id="PTHR43377:SF1">
    <property type="entry name" value="BILIVERDIN REDUCTASE A"/>
    <property type="match status" value="1"/>
</dbReference>
<dbReference type="InterPro" id="IPR036291">
    <property type="entry name" value="NAD(P)-bd_dom_sf"/>
</dbReference>
<dbReference type="Pfam" id="PF22725">
    <property type="entry name" value="GFO_IDH_MocA_C3"/>
    <property type="match status" value="1"/>
</dbReference>
<dbReference type="Gene3D" id="3.40.50.720">
    <property type="entry name" value="NAD(P)-binding Rossmann-like Domain"/>
    <property type="match status" value="1"/>
</dbReference>
<feature type="domain" description="GFO/IDH/MocA-like oxidoreductase" evidence="2">
    <location>
        <begin position="145"/>
        <end position="260"/>
    </location>
</feature>
<dbReference type="PANTHER" id="PTHR43377">
    <property type="entry name" value="BILIVERDIN REDUCTASE A"/>
    <property type="match status" value="1"/>
</dbReference>
<evidence type="ECO:0000259" key="2">
    <source>
        <dbReference type="Pfam" id="PF22725"/>
    </source>
</evidence>
<dbReference type="SUPFAM" id="SSF51735">
    <property type="entry name" value="NAD(P)-binding Rossmann-fold domains"/>
    <property type="match status" value="1"/>
</dbReference>
<evidence type="ECO:0000259" key="1">
    <source>
        <dbReference type="Pfam" id="PF01408"/>
    </source>
</evidence>
<name>A0ABU8QLJ0_9RHOB</name>
<reference evidence="3 4" key="1">
    <citation type="submission" date="2024-03" db="EMBL/GenBank/DDBJ databases">
        <title>Cognatishimia coralii sp. nov., a marine bacterium isolated from coral surrounding seawater.</title>
        <authorList>
            <person name="Liu X."/>
            <person name="Liu S."/>
            <person name="Sun H."/>
            <person name="Zhang Y."/>
        </authorList>
    </citation>
    <scope>NUCLEOTIDE SEQUENCE [LARGE SCALE GENOMIC DNA]</scope>
    <source>
        <strain evidence="3 4">D5M38</strain>
    </source>
</reference>
<keyword evidence="4" id="KW-1185">Reference proteome</keyword>
<organism evidence="3 4">
    <name type="scientific">Cognatishimia coralii</name>
    <dbReference type="NCBI Taxonomy" id="3083254"/>
    <lineage>
        <taxon>Bacteria</taxon>
        <taxon>Pseudomonadati</taxon>
        <taxon>Pseudomonadota</taxon>
        <taxon>Alphaproteobacteria</taxon>
        <taxon>Rhodobacterales</taxon>
        <taxon>Paracoccaceae</taxon>
        <taxon>Cognatishimia</taxon>
    </lineage>
</organism>
<dbReference type="SUPFAM" id="SSF55347">
    <property type="entry name" value="Glyceraldehyde-3-phosphate dehydrogenase-like, C-terminal domain"/>
    <property type="match status" value="1"/>
</dbReference>
<feature type="domain" description="Gfo/Idh/MocA-like oxidoreductase N-terminal" evidence="1">
    <location>
        <begin position="18"/>
        <end position="134"/>
    </location>
</feature>
<dbReference type="InterPro" id="IPR055170">
    <property type="entry name" value="GFO_IDH_MocA-like_dom"/>
</dbReference>
<comment type="caution">
    <text evidence="3">The sequence shown here is derived from an EMBL/GenBank/DDBJ whole genome shotgun (WGS) entry which is preliminary data.</text>
</comment>
<gene>
    <name evidence="3" type="ORF">WG622_18715</name>
</gene>
<dbReference type="EMBL" id="JBBGAZ010000022">
    <property type="protein sequence ID" value="MEJ5220292.1"/>
    <property type="molecule type" value="Genomic_DNA"/>
</dbReference>
<evidence type="ECO:0000313" key="3">
    <source>
        <dbReference type="EMBL" id="MEJ5220292.1"/>
    </source>
</evidence>
<dbReference type="Pfam" id="PF01408">
    <property type="entry name" value="GFO_IDH_MocA"/>
    <property type="match status" value="1"/>
</dbReference>
<dbReference type="Gene3D" id="3.30.360.10">
    <property type="entry name" value="Dihydrodipicolinate Reductase, domain 2"/>
    <property type="match status" value="1"/>
</dbReference>
<dbReference type="InterPro" id="IPR051450">
    <property type="entry name" value="Gfo/Idh/MocA_Oxidoreductases"/>
</dbReference>
<accession>A0ABU8QLJ0</accession>
<dbReference type="InterPro" id="IPR000683">
    <property type="entry name" value="Gfo/Idh/MocA-like_OxRdtase_N"/>
</dbReference>
<sequence>MYRARYRGGWFLTSDPVRLGVAGLGRAFMLMVPTFDADARVKLTAAAAPRAESRAAFEEQYGGVAYPTVEELCADPSVEAIYIATPHQMHVDHVLAAARAGKHILVEKPLAISMEDAETMVAAANEAGVHLIVGPSHSFDPPVELAAQLIASGKFGQLRMIQALNYTDFLYRPRRPEELRTEEGGGVLFSQAIHQIDVVRRLAGGMGEKIYAMTGAWDPKRPTEGAFTALMNFEGGCVANLTYSGYAHFDSDIWMNDVGELGQRKLAGAYGDARRALMDLDPDDEARLKTTRTFGSGKTVDAKHNEHFGPVIALCDRADLKLTPDGVEVFGDTERGFIEVTFGPAPRRTVNDALVAAVRQNKAPVQTGAWGLASLEVCHAILQSASTGQPVDLRQQCKTNEEEQTG</sequence>
<evidence type="ECO:0000313" key="4">
    <source>
        <dbReference type="Proteomes" id="UP001368270"/>
    </source>
</evidence>